<evidence type="ECO:0000313" key="1">
    <source>
        <dbReference type="EMBL" id="KAF6510776.1"/>
    </source>
</evidence>
<dbReference type="Gene3D" id="2.70.180.10">
    <property type="entry name" value="Hypothetical protein YojF"/>
    <property type="match status" value="1"/>
</dbReference>
<keyword evidence="6" id="KW-1185">Reference proteome</keyword>
<accession>A0A087LFP0</accession>
<reference evidence="1 6" key="2">
    <citation type="submission" date="2016-03" db="EMBL/GenBank/DDBJ databases">
        <title>Spore heat resistance.</title>
        <authorList>
            <person name="Boekhorst J."/>
            <person name="Berendsen E.M."/>
            <person name="Wells-Bennik M.H."/>
            <person name="Kuipers O.P."/>
        </authorList>
    </citation>
    <scope>NUCLEOTIDE SEQUENCE [LARGE SCALE GENOMIC DNA]</scope>
    <source>
        <strain evidence="1 6">GS8</strain>
    </source>
</reference>
<dbReference type="PATRIC" id="fig|1422.12.peg.1338"/>
<dbReference type="EMBL" id="LUCS01000028">
    <property type="protein sequence ID" value="KAF6510776.1"/>
    <property type="molecule type" value="Genomic_DNA"/>
</dbReference>
<dbReference type="InterPro" id="IPR036492">
    <property type="entry name" value="YojF_sf"/>
</dbReference>
<evidence type="ECO:0000313" key="6">
    <source>
        <dbReference type="Proteomes" id="UP000773850"/>
    </source>
</evidence>
<dbReference type="RefSeq" id="WP_025949074.1">
    <property type="nucleotide sequence ID" value="NZ_CBCSGJ010000017.1"/>
</dbReference>
<dbReference type="Pfam" id="PF08830">
    <property type="entry name" value="DUF1806"/>
    <property type="match status" value="1"/>
</dbReference>
<dbReference type="OrthoDB" id="2352913at2"/>
<comment type="caution">
    <text evidence="2">The sequence shown here is derived from an EMBL/GenBank/DDBJ whole genome shotgun (WGS) entry which is preliminary data.</text>
</comment>
<evidence type="ECO:0000313" key="2">
    <source>
        <dbReference type="EMBL" id="KYD25250.1"/>
    </source>
</evidence>
<dbReference type="EMBL" id="RCTJ01000019">
    <property type="protein sequence ID" value="RLQ14140.1"/>
    <property type="molecule type" value="Genomic_DNA"/>
</dbReference>
<evidence type="ECO:0000313" key="5">
    <source>
        <dbReference type="Proteomes" id="UP000266922"/>
    </source>
</evidence>
<name>A0A087LFP0_GEOSE</name>
<organism evidence="2 4">
    <name type="scientific">Geobacillus stearothermophilus</name>
    <name type="common">Bacillus stearothermophilus</name>
    <dbReference type="NCBI Taxonomy" id="1422"/>
    <lineage>
        <taxon>Bacteria</taxon>
        <taxon>Bacillati</taxon>
        <taxon>Bacillota</taxon>
        <taxon>Bacilli</taxon>
        <taxon>Bacillales</taxon>
        <taxon>Anoxybacillaceae</taxon>
        <taxon>Geobacillus</taxon>
    </lineage>
</organism>
<sequence length="115" mass="12904">MQPIDAAAVQEALDRFANRDVYIHLETTNGAYASHHNERFFSAGAYIRNARIRFTRGKITGPGPYRVGLKLQIGWVYAEGLTHWEWTNEGQLLLAGHDYEGKLAVALELSDTPFA</sequence>
<dbReference type="SUPFAM" id="SSF89442">
    <property type="entry name" value="Hypothetical protein YojF"/>
    <property type="match status" value="1"/>
</dbReference>
<dbReference type="GeneID" id="89612327"/>
<dbReference type="AlphaFoldDB" id="A0A087LFP0"/>
<evidence type="ECO:0000313" key="4">
    <source>
        <dbReference type="Proteomes" id="UP000075424"/>
    </source>
</evidence>
<dbReference type="Proteomes" id="UP000266922">
    <property type="component" value="Unassembled WGS sequence"/>
</dbReference>
<protein>
    <submittedName>
        <fullName evidence="3">DUF1806 family protein</fullName>
    </submittedName>
</protein>
<reference evidence="3 5" key="3">
    <citation type="submission" date="2018-10" db="EMBL/GenBank/DDBJ databases">
        <title>Geobacillus stearothermophilus in processing lines of powdered infant formula.</title>
        <authorList>
            <person name="Rhee M.S."/>
            <person name="Choi I.-G."/>
            <person name="Cho T.J."/>
            <person name="Park B."/>
        </authorList>
    </citation>
    <scope>NUCLEOTIDE SEQUENCE [LARGE SCALE GENOMIC DNA]</scope>
    <source>
        <strain evidence="3 5">FHS-PPGT130</strain>
    </source>
</reference>
<dbReference type="Proteomes" id="UP000075424">
    <property type="component" value="Unassembled WGS sequence"/>
</dbReference>
<gene>
    <name evidence="2" type="ORF">B4109_0386</name>
    <name evidence="3" type="ORF">D9548_07125</name>
    <name evidence="1" type="ORF">GS8_2933</name>
</gene>
<dbReference type="Proteomes" id="UP000773850">
    <property type="component" value="Unassembled WGS sequence"/>
</dbReference>
<reference evidence="2 4" key="1">
    <citation type="submission" date="2016-01" db="EMBL/GenBank/DDBJ databases">
        <title>Draft Genome Sequences of Seven Thermophilic Sporeformers Isolated from Foods.</title>
        <authorList>
            <person name="Berendsen E.M."/>
            <person name="Wells-Bennik M.H."/>
            <person name="Krawcyk A.O."/>
            <person name="De Jong A."/>
            <person name="Holsappel S."/>
            <person name="Eijlander R.T."/>
            <person name="Kuipers O.P."/>
        </authorList>
    </citation>
    <scope>NUCLEOTIDE SEQUENCE [LARGE SCALE GENOMIC DNA]</scope>
    <source>
        <strain evidence="2 4">B4109</strain>
    </source>
</reference>
<evidence type="ECO:0000313" key="3">
    <source>
        <dbReference type="EMBL" id="RLQ14140.1"/>
    </source>
</evidence>
<dbReference type="EMBL" id="LQYV01000087">
    <property type="protein sequence ID" value="KYD25250.1"/>
    <property type="molecule type" value="Genomic_DNA"/>
</dbReference>
<proteinExistence type="predicted"/>
<dbReference type="InterPro" id="IPR014934">
    <property type="entry name" value="DUF1806"/>
</dbReference>